<feature type="region of interest" description="Disordered" evidence="11">
    <location>
        <begin position="55"/>
        <end position="84"/>
    </location>
</feature>
<reference evidence="13" key="1">
    <citation type="submission" date="2016-07" db="EMBL/GenBank/DDBJ databases">
        <title>De novo transcriptome assembly of four accessions of the metal hyperaccumulator plant Noccaea caerulescens.</title>
        <authorList>
            <person name="Blande D."/>
            <person name="Halimaa P."/>
            <person name="Tervahauta A.I."/>
            <person name="Aarts M.G."/>
            <person name="Karenlampi S.O."/>
        </authorList>
    </citation>
    <scope>NUCLEOTIDE SEQUENCE</scope>
</reference>
<dbReference type="FunFam" id="1.10.10.60:FF:000146">
    <property type="entry name" value="WUSCHEL-related homeobox 4"/>
    <property type="match status" value="1"/>
</dbReference>
<keyword evidence="4 9" id="KW-0238">DNA-binding</keyword>
<dbReference type="InterPro" id="IPR001356">
    <property type="entry name" value="HD"/>
</dbReference>
<dbReference type="Gene3D" id="1.10.10.60">
    <property type="entry name" value="Homeodomain-like"/>
    <property type="match status" value="1"/>
</dbReference>
<evidence type="ECO:0000256" key="8">
    <source>
        <dbReference type="ARBA" id="ARBA00024040"/>
    </source>
</evidence>
<dbReference type="GO" id="GO:0003677">
    <property type="term" value="F:DNA binding"/>
    <property type="evidence" value="ECO:0007669"/>
    <property type="project" value="UniProtKB-UniRule"/>
</dbReference>
<organism evidence="13">
    <name type="scientific">Noccaea caerulescens</name>
    <name type="common">Alpine penny-cress</name>
    <name type="synonym">Thlaspi caerulescens</name>
    <dbReference type="NCBI Taxonomy" id="107243"/>
    <lineage>
        <taxon>Eukaryota</taxon>
        <taxon>Viridiplantae</taxon>
        <taxon>Streptophyta</taxon>
        <taxon>Embryophyta</taxon>
        <taxon>Tracheophyta</taxon>
        <taxon>Spermatophyta</taxon>
        <taxon>Magnoliopsida</taxon>
        <taxon>eudicotyledons</taxon>
        <taxon>Gunneridae</taxon>
        <taxon>Pentapetalae</taxon>
        <taxon>rosids</taxon>
        <taxon>malvids</taxon>
        <taxon>Brassicales</taxon>
        <taxon>Brassicaceae</taxon>
        <taxon>Coluteocarpeae</taxon>
        <taxon>Noccaea</taxon>
    </lineage>
</organism>
<evidence type="ECO:0000256" key="6">
    <source>
        <dbReference type="ARBA" id="ARBA00023163"/>
    </source>
</evidence>
<dbReference type="CDD" id="cd00086">
    <property type="entry name" value="homeodomain"/>
    <property type="match status" value="1"/>
</dbReference>
<keyword evidence="5 9" id="KW-0371">Homeobox</keyword>
<dbReference type="EMBL" id="GEVM01014625">
    <property type="protein sequence ID" value="JAU91313.1"/>
    <property type="molecule type" value="Transcribed_RNA"/>
</dbReference>
<dbReference type="AlphaFoldDB" id="A0A1J3JFY0"/>
<feature type="DNA-binding region" description="Homeobox" evidence="9">
    <location>
        <begin position="78"/>
        <end position="142"/>
    </location>
</feature>
<dbReference type="PROSITE" id="PS50071">
    <property type="entry name" value="HOMEOBOX_2"/>
    <property type="match status" value="1"/>
</dbReference>
<evidence type="ECO:0000256" key="7">
    <source>
        <dbReference type="ARBA" id="ARBA00023242"/>
    </source>
</evidence>
<evidence type="ECO:0000259" key="12">
    <source>
        <dbReference type="PROSITE" id="PS50071"/>
    </source>
</evidence>
<evidence type="ECO:0000256" key="3">
    <source>
        <dbReference type="ARBA" id="ARBA00023015"/>
    </source>
</evidence>
<dbReference type="InterPro" id="IPR009057">
    <property type="entry name" value="Homeodomain-like_sf"/>
</dbReference>
<evidence type="ECO:0000256" key="10">
    <source>
        <dbReference type="RuleBase" id="RU000682"/>
    </source>
</evidence>
<dbReference type="SMART" id="SM00389">
    <property type="entry name" value="HOX"/>
    <property type="match status" value="1"/>
</dbReference>
<feature type="domain" description="Homeobox" evidence="12">
    <location>
        <begin position="76"/>
        <end position="141"/>
    </location>
</feature>
<evidence type="ECO:0000256" key="2">
    <source>
        <dbReference type="ARBA" id="ARBA00022473"/>
    </source>
</evidence>
<evidence type="ECO:0000256" key="5">
    <source>
        <dbReference type="ARBA" id="ARBA00023155"/>
    </source>
</evidence>
<dbReference type="PANTHER" id="PTHR45940">
    <property type="entry name" value="WUSCHEL-RELATED HOMEOBOX 1-RELATED"/>
    <property type="match status" value="1"/>
</dbReference>
<dbReference type="GO" id="GO:0003700">
    <property type="term" value="F:DNA-binding transcription factor activity"/>
    <property type="evidence" value="ECO:0007669"/>
    <property type="project" value="InterPro"/>
</dbReference>
<feature type="compositionally biased region" description="Polar residues" evidence="11">
    <location>
        <begin position="74"/>
        <end position="84"/>
    </location>
</feature>
<dbReference type="GO" id="GO:0099402">
    <property type="term" value="P:plant organ development"/>
    <property type="evidence" value="ECO:0007669"/>
    <property type="project" value="InterPro"/>
</dbReference>
<comment type="subcellular location">
    <subcellularLocation>
        <location evidence="1 9 10">Nucleus</location>
    </subcellularLocation>
</comment>
<keyword evidence="7 9" id="KW-0539">Nucleus</keyword>
<proteinExistence type="inferred from homology"/>
<evidence type="ECO:0000313" key="13">
    <source>
        <dbReference type="EMBL" id="JAU91313.1"/>
    </source>
</evidence>
<comment type="similarity">
    <text evidence="8">Belongs to the WUS homeobox family.</text>
</comment>
<gene>
    <name evidence="13" type="ORF">MP_TR26717_c4_g1_i1_g.78149</name>
</gene>
<name>A0A1J3JFY0_NOCCA</name>
<dbReference type="PANTHER" id="PTHR45940:SF19">
    <property type="entry name" value="WUSCHEL-RELATED HOMEOBOX 6"/>
    <property type="match status" value="1"/>
</dbReference>
<dbReference type="SUPFAM" id="SSF46689">
    <property type="entry name" value="Homeodomain-like"/>
    <property type="match status" value="1"/>
</dbReference>
<evidence type="ECO:0000256" key="1">
    <source>
        <dbReference type="ARBA" id="ARBA00004123"/>
    </source>
</evidence>
<keyword evidence="6" id="KW-0804">Transcription</keyword>
<evidence type="ECO:0000256" key="4">
    <source>
        <dbReference type="ARBA" id="ARBA00023125"/>
    </source>
</evidence>
<dbReference type="InterPro" id="IPR044555">
    <property type="entry name" value="WUSCHEL-like"/>
</dbReference>
<evidence type="ECO:0000256" key="11">
    <source>
        <dbReference type="SAM" id="MobiDB-lite"/>
    </source>
</evidence>
<feature type="compositionally biased region" description="Basic and acidic residues" evidence="11">
    <location>
        <begin position="55"/>
        <end position="73"/>
    </location>
</feature>
<accession>A0A1J3JFY0</accession>
<protein>
    <submittedName>
        <fullName evidence="13">WUSCHEL-related homeobox 6</fullName>
    </submittedName>
</protein>
<dbReference type="GO" id="GO:0005634">
    <property type="term" value="C:nucleus"/>
    <property type="evidence" value="ECO:0007669"/>
    <property type="project" value="UniProtKB-SubCell"/>
</dbReference>
<keyword evidence="3" id="KW-0805">Transcription regulation</keyword>
<keyword evidence="2" id="KW-0217">Developmental protein</keyword>
<dbReference type="Pfam" id="PF00046">
    <property type="entry name" value="Homeodomain"/>
    <property type="match status" value="1"/>
</dbReference>
<evidence type="ECO:0000256" key="9">
    <source>
        <dbReference type="PROSITE-ProRule" id="PRU00108"/>
    </source>
</evidence>
<sequence length="256" mass="30131">MLLSYFTKLKWFRAKFRFLHSMGRISNNNLINFLPVFTTQPHLLLTHCDTNRQDHHLHQHDTRTSGELGDKKNNLPTAATSRWNPTPEQITTLKELYKSGTRTPTTEQIQQIASKLRKYGRIEGKNVFYWFQNHKARERLKRRRHEGDGDIINVREPHKDVMDSSSVQLSTEESKDATWRSLVTSSVTQEPGEINIDENEYNVSGEEEETRETRTLNLFPVMENQVKTDLFREKKNTKANVCCNYCYYYDFIPLKN</sequence>